<dbReference type="InterPro" id="IPR029044">
    <property type="entry name" value="Nucleotide-diphossugar_trans"/>
</dbReference>
<dbReference type="Pfam" id="PF12804">
    <property type="entry name" value="NTP_transf_3"/>
    <property type="match status" value="1"/>
</dbReference>
<dbReference type="AlphaFoldDB" id="A0A5J5GBY2"/>
<dbReference type="PANTHER" id="PTHR43777">
    <property type="entry name" value="MOLYBDENUM COFACTOR CYTIDYLYLTRANSFERASE"/>
    <property type="match status" value="1"/>
</dbReference>
<keyword evidence="2" id="KW-0808">Transferase</keyword>
<dbReference type="OrthoDB" id="285216at2"/>
<dbReference type="CDD" id="cd04182">
    <property type="entry name" value="GT_2_like_f"/>
    <property type="match status" value="1"/>
</dbReference>
<comment type="caution">
    <text evidence="2">The sequence shown here is derived from an EMBL/GenBank/DDBJ whole genome shotgun (WGS) entry which is preliminary data.</text>
</comment>
<dbReference type="Proteomes" id="UP000367750">
    <property type="component" value="Unassembled WGS sequence"/>
</dbReference>
<dbReference type="SUPFAM" id="SSF53448">
    <property type="entry name" value="Nucleotide-diphospho-sugar transferases"/>
    <property type="match status" value="1"/>
</dbReference>
<dbReference type="GO" id="GO:0016779">
    <property type="term" value="F:nucleotidyltransferase activity"/>
    <property type="evidence" value="ECO:0007669"/>
    <property type="project" value="UniProtKB-ARBA"/>
</dbReference>
<dbReference type="EMBL" id="VYKK01000008">
    <property type="protein sequence ID" value="KAA9005507.1"/>
    <property type="molecule type" value="Genomic_DNA"/>
</dbReference>
<dbReference type="RefSeq" id="WP_150457820.1">
    <property type="nucleotide sequence ID" value="NZ_VYKK01000008.1"/>
</dbReference>
<name>A0A5J5GBY2_9BACL</name>
<sequence>MKVAGIYLAAGQSRRMGTSKVSLPLSPNVALGAAALRELDRCGLEPLIVVVRADDRLDWLPDPPERRRWTETCLTAHLGLSFSLRCGLNAVLPTEPDAVLVALADQPFVTAGLVRRLIETLGCRPDLDYVAGAREGGGGMPPALFSRKMFPALQELDGDAGAAALMRSPGFKGAVLEGDSPFWRMDADTDGDYRDVARHWQESGI</sequence>
<accession>A0A5J5GBY2</accession>
<evidence type="ECO:0000313" key="2">
    <source>
        <dbReference type="EMBL" id="KAA9005507.1"/>
    </source>
</evidence>
<protein>
    <submittedName>
        <fullName evidence="2">NTP transferase domain-containing protein</fullName>
    </submittedName>
</protein>
<evidence type="ECO:0000313" key="3">
    <source>
        <dbReference type="Proteomes" id="UP000367750"/>
    </source>
</evidence>
<dbReference type="InterPro" id="IPR025877">
    <property type="entry name" value="MobA-like_NTP_Trfase"/>
</dbReference>
<reference evidence="2 3" key="1">
    <citation type="submission" date="2019-09" db="EMBL/GenBank/DDBJ databases">
        <title>Bacillus ochoae sp. nov., Paenibacillus whitsoniae sp. nov., Paenibacillus spiritus sp. nov. Isolated from the Mars Exploration Rover during spacecraft assembly.</title>
        <authorList>
            <person name="Seuylemezian A."/>
            <person name="Vaishampayan P."/>
        </authorList>
    </citation>
    <scope>NUCLEOTIDE SEQUENCE [LARGE SCALE GENOMIC DNA]</scope>
    <source>
        <strain evidence="2 3">MER_111</strain>
    </source>
</reference>
<keyword evidence="3" id="KW-1185">Reference proteome</keyword>
<dbReference type="Gene3D" id="3.90.550.10">
    <property type="entry name" value="Spore Coat Polysaccharide Biosynthesis Protein SpsA, Chain A"/>
    <property type="match status" value="1"/>
</dbReference>
<dbReference type="PANTHER" id="PTHR43777:SF1">
    <property type="entry name" value="MOLYBDENUM COFACTOR CYTIDYLYLTRANSFERASE"/>
    <property type="match status" value="1"/>
</dbReference>
<feature type="domain" description="MobA-like NTP transferase" evidence="1">
    <location>
        <begin position="5"/>
        <end position="168"/>
    </location>
</feature>
<gene>
    <name evidence="2" type="ORF">F4V43_08545</name>
</gene>
<evidence type="ECO:0000259" key="1">
    <source>
        <dbReference type="Pfam" id="PF12804"/>
    </source>
</evidence>
<proteinExistence type="predicted"/>
<organism evidence="2 3">
    <name type="scientific">Paenibacillus spiritus</name>
    <dbReference type="NCBI Taxonomy" id="2496557"/>
    <lineage>
        <taxon>Bacteria</taxon>
        <taxon>Bacillati</taxon>
        <taxon>Bacillota</taxon>
        <taxon>Bacilli</taxon>
        <taxon>Bacillales</taxon>
        <taxon>Paenibacillaceae</taxon>
        <taxon>Paenibacillus</taxon>
    </lineage>
</organism>